<dbReference type="InterPro" id="IPR036465">
    <property type="entry name" value="vWFA_dom_sf"/>
</dbReference>
<dbReference type="Proteomes" id="UP000323380">
    <property type="component" value="Unassembled WGS sequence"/>
</dbReference>
<feature type="transmembrane region" description="Helical" evidence="1">
    <location>
        <begin position="15"/>
        <end position="39"/>
    </location>
</feature>
<keyword evidence="1" id="KW-0472">Membrane</keyword>
<dbReference type="PROSITE" id="PS50234">
    <property type="entry name" value="VWFA"/>
    <property type="match status" value="1"/>
</dbReference>
<keyword evidence="1" id="KW-0812">Transmembrane</keyword>
<organism evidence="3 4">
    <name type="scientific">Actinomadura chibensis</name>
    <dbReference type="NCBI Taxonomy" id="392828"/>
    <lineage>
        <taxon>Bacteria</taxon>
        <taxon>Bacillati</taxon>
        <taxon>Actinomycetota</taxon>
        <taxon>Actinomycetes</taxon>
        <taxon>Streptosporangiales</taxon>
        <taxon>Thermomonosporaceae</taxon>
        <taxon>Actinomadura</taxon>
    </lineage>
</organism>
<evidence type="ECO:0000256" key="1">
    <source>
        <dbReference type="SAM" id="Phobius"/>
    </source>
</evidence>
<keyword evidence="4" id="KW-1185">Reference proteome</keyword>
<feature type="domain" description="VWFA" evidence="2">
    <location>
        <begin position="156"/>
        <end position="356"/>
    </location>
</feature>
<dbReference type="STRING" id="1220554.GCA_001552135_03406"/>
<name>A0A5D0NQL0_9ACTN</name>
<sequence length="478" mass="51007">MISCIVNDADMVRSAVAWGGLTAATALGGMVLLFAVVGFDEAGKSASMIGLTTAVAGLGGAVYGAAAARRAWRRVSLADAPAQRDSPPYVKQLTVQVTNGRGILIGDHGHQENFFHIDVPAVLWASLVTLIASVLAVGAGWLYFDWFSPRFAPNYRTQFLVDGADTADSAGITAVTTSLRKAIGNSGDHDALSLRRFGGECGTSGNTVRLAGFATGNRQKITDEAARIRAGGRATLVRGIVEAVEDFSKPLASKARQVNRIIVVTRHGADACDSDTSYVENEIRSRIRAAGLSLEFRLIGYQVPAGQRQMLDRIAAAARAPRPTYAKNADELQRTLEWHANTEPVLKSAQSIVNTLNTTVTQVNTAVKAIVDGHLDLAESTLGRARESVDDTAAQFGDLAARAKDTPARDVRDRALRLREKQRRVVAAAEALLKDAKAGAPTDPRLTVFHQAAEDYNSEVNGMNQVLASLRVSPVKKP</sequence>
<evidence type="ECO:0000259" key="2">
    <source>
        <dbReference type="PROSITE" id="PS50234"/>
    </source>
</evidence>
<feature type="transmembrane region" description="Helical" evidence="1">
    <location>
        <begin position="45"/>
        <end position="66"/>
    </location>
</feature>
<keyword evidence="1" id="KW-1133">Transmembrane helix</keyword>
<dbReference type="Gene3D" id="3.40.50.410">
    <property type="entry name" value="von Willebrand factor, type A domain"/>
    <property type="match status" value="1"/>
</dbReference>
<reference evidence="3 4" key="1">
    <citation type="submission" date="2019-08" db="EMBL/GenBank/DDBJ databases">
        <title>Actinomadura sp. nov. CYP1-5 isolated from mountain soil.</title>
        <authorList>
            <person name="Songsumanus A."/>
            <person name="Kuncharoen N."/>
            <person name="Kudo T."/>
            <person name="Yuki M."/>
            <person name="Igarashi Y."/>
            <person name="Tanasupawat S."/>
        </authorList>
    </citation>
    <scope>NUCLEOTIDE SEQUENCE [LARGE SCALE GENOMIC DNA]</scope>
    <source>
        <strain evidence="3 4">JCM 14158</strain>
    </source>
</reference>
<dbReference type="RefSeq" id="WP_148344301.1">
    <property type="nucleotide sequence ID" value="NZ_VSFG01000002.1"/>
</dbReference>
<evidence type="ECO:0000313" key="4">
    <source>
        <dbReference type="Proteomes" id="UP000323380"/>
    </source>
</evidence>
<dbReference type="EMBL" id="VSFG01000002">
    <property type="protein sequence ID" value="TYB46361.1"/>
    <property type="molecule type" value="Genomic_DNA"/>
</dbReference>
<dbReference type="InterPro" id="IPR002035">
    <property type="entry name" value="VWF_A"/>
</dbReference>
<protein>
    <submittedName>
        <fullName evidence="3">VWA domain-containing protein</fullName>
    </submittedName>
</protein>
<gene>
    <name evidence="3" type="ORF">FXF69_13930</name>
</gene>
<dbReference type="AlphaFoldDB" id="A0A5D0NQL0"/>
<evidence type="ECO:0000313" key="3">
    <source>
        <dbReference type="EMBL" id="TYB46361.1"/>
    </source>
</evidence>
<proteinExistence type="predicted"/>
<feature type="transmembrane region" description="Helical" evidence="1">
    <location>
        <begin position="121"/>
        <end position="144"/>
    </location>
</feature>
<dbReference type="SUPFAM" id="SSF53300">
    <property type="entry name" value="vWA-like"/>
    <property type="match status" value="1"/>
</dbReference>
<accession>A0A5D0NQL0</accession>
<comment type="caution">
    <text evidence="3">The sequence shown here is derived from an EMBL/GenBank/DDBJ whole genome shotgun (WGS) entry which is preliminary data.</text>
</comment>